<dbReference type="SUPFAM" id="SSF51126">
    <property type="entry name" value="Pectin lyase-like"/>
    <property type="match status" value="1"/>
</dbReference>
<feature type="transmembrane region" description="Helical" evidence="1">
    <location>
        <begin position="26"/>
        <end position="44"/>
    </location>
</feature>
<dbReference type="InterPro" id="IPR006626">
    <property type="entry name" value="PbH1"/>
</dbReference>
<evidence type="ECO:0000313" key="4">
    <source>
        <dbReference type="Proteomes" id="UP001230496"/>
    </source>
</evidence>
<dbReference type="SMART" id="SM00710">
    <property type="entry name" value="PbH1"/>
    <property type="match status" value="7"/>
</dbReference>
<keyword evidence="1" id="KW-0472">Membrane</keyword>
<name>A0AA51RBL6_9BACT</name>
<dbReference type="NCBIfam" id="TIGR04183">
    <property type="entry name" value="Por_Secre_tail"/>
    <property type="match status" value="1"/>
</dbReference>
<dbReference type="Pfam" id="PF18962">
    <property type="entry name" value="Por_Secre_tail"/>
    <property type="match status" value="1"/>
</dbReference>
<evidence type="ECO:0000259" key="2">
    <source>
        <dbReference type="Pfam" id="PF18962"/>
    </source>
</evidence>
<dbReference type="InterPro" id="IPR012334">
    <property type="entry name" value="Pectin_lyas_fold"/>
</dbReference>
<feature type="domain" description="Secretion system C-terminal sorting" evidence="2">
    <location>
        <begin position="1022"/>
        <end position="1094"/>
    </location>
</feature>
<keyword evidence="1" id="KW-1133">Transmembrane helix</keyword>
<dbReference type="KEGG" id="msaa:QYS49_33450"/>
<reference evidence="3 4" key="1">
    <citation type="submission" date="2023-08" db="EMBL/GenBank/DDBJ databases">
        <title>Comparative genomics and taxonomic characterization of three novel marine species of genus Marivirga.</title>
        <authorList>
            <person name="Muhammad N."/>
            <person name="Kim S.-G."/>
        </authorList>
    </citation>
    <scope>NUCLEOTIDE SEQUENCE [LARGE SCALE GENOMIC DNA]</scope>
    <source>
        <strain evidence="3 4">BDSF4-3</strain>
    </source>
</reference>
<keyword evidence="1" id="KW-0812">Transmembrane</keyword>
<evidence type="ECO:0000256" key="1">
    <source>
        <dbReference type="SAM" id="Phobius"/>
    </source>
</evidence>
<dbReference type="Gene3D" id="2.160.20.10">
    <property type="entry name" value="Single-stranded right-handed beta-helix, Pectin lyase-like"/>
    <property type="match status" value="1"/>
</dbReference>
<evidence type="ECO:0000313" key="3">
    <source>
        <dbReference type="EMBL" id="WMN12391.1"/>
    </source>
</evidence>
<proteinExistence type="predicted"/>
<dbReference type="AlphaFoldDB" id="A0AA51RBL6"/>
<dbReference type="InterPro" id="IPR026444">
    <property type="entry name" value="Secre_tail"/>
</dbReference>
<keyword evidence="4" id="KW-1185">Reference proteome</keyword>
<dbReference type="Proteomes" id="UP001230496">
    <property type="component" value="Chromosome"/>
</dbReference>
<dbReference type="EMBL" id="CP129971">
    <property type="protein sequence ID" value="WMN12391.1"/>
    <property type="molecule type" value="Genomic_DNA"/>
</dbReference>
<dbReference type="RefSeq" id="WP_308350421.1">
    <property type="nucleotide sequence ID" value="NZ_CP129971.1"/>
</dbReference>
<accession>A0AA51RBL6</accession>
<gene>
    <name evidence="3" type="ORF">QYS49_33450</name>
</gene>
<organism evidence="3 4">
    <name type="scientific">Marivirga salinarum</name>
    <dbReference type="NCBI Taxonomy" id="3059078"/>
    <lineage>
        <taxon>Bacteria</taxon>
        <taxon>Pseudomonadati</taxon>
        <taxon>Bacteroidota</taxon>
        <taxon>Cytophagia</taxon>
        <taxon>Cytophagales</taxon>
        <taxon>Marivirgaceae</taxon>
        <taxon>Marivirga</taxon>
    </lineage>
</organism>
<dbReference type="InterPro" id="IPR011050">
    <property type="entry name" value="Pectin_lyase_fold/virulence"/>
</dbReference>
<protein>
    <submittedName>
        <fullName evidence="3">T9SS type A sorting domain-containing protein</fullName>
    </submittedName>
</protein>
<sequence>MNLTKIVFFKWVLSFCKKEFSANRQLNYIFLLVCVLFFSTNSGFSQFIIHVQDWEGVAGSGDWIRDEAPTNKWTRGTDTDGVYWGSKGTYISNDDTNFAYTIGTTSEAFAYKDIEFPAYTDGFYLHFYWKCVGDVGATTAYDYMRVFLVPTTTGLNETDLETAANGANGFEILGPGLQDRFVQQPSFVLENYPLTTTQNDLVENKTYRLVFLWKNDNEFSDGIPAAFDNVIISDGDASQPLSGTYQIGKNSIGTQRFDSIMHATALLNMNGVAGNVVFELTDEDYPIKTGDLPLRIKDFNANPNSTVSNAELLMQPVQDGSITPIISGSRANNAIIFIDQADNVTVNGDNGGTLSNDLIIENNSTSTPNGIYLGSEIATSSATNNIEINNVNINLSISDGIGLRVTSAADYSAGLFDNISISNNSFSGGRMAIYVNGNDGTANGSRLTIANNSINSTTNPIGLRGIEIFGTSTISISNNHIGNITSGLGGNVRGIRLGGNCSGATIEKNEIYNLSHTSDYGAHGISLATASTSANTVIKNNIIYNISGDGWNYTDTFIDNSSGIALQGTQSGISILNNSIYLKEGGSNIVAASASSYTACLAIETGSVVNVLKNNILINTLGGTNGTDPAGYSAIAYQGTFTNHFPDIDYNFYYTRVNSGSGAGESLATDFTSSASSLADLKILSANDQSSIGASSGDIATFNGPGFTFSAERLFDASNQGQGTFLKIDEAQQESWLLNAGGTHLPDVTEDFDGVARNTAITAVPPCMGAFEFTPAVEPVAAYQAGAITDAGTSEFYVANRKMLAITWNQNGGTLPSSLDVKYYPGNLPPDTDGYPVFNGYVQILAPDGSGFNYDIELAYEPALLAGIPATDIKLTKRSDAVNDWYAWPTTVNTTDRIFSVVNIDTEFSYFTGTNQENPLPVELLSFTAQTMSGRIELEWETATEKNNEHFDVEKKGVNNDWHTISTVAGAGNSNALIQYSISDFNPISGTQYYRLKQVDTDGKFEYSSVLRVDYGTNGQEVFPNPFMDKIFVKTNGEDLVERIELKNITGNAINISKEYLGQNKWKVNTHSLETGTYILYIYSGNQVEVRKVVKR</sequence>